<keyword evidence="1" id="KW-0732">Signal</keyword>
<sequence>MITWQILFLSIIILAGCTNYSESIPNDGFRTNQLPPTNYFPDRPLPVNPQPYGFSPPQRIIIPVPRFYPVIQKVPVPVIHRVVEKVHVPVPRPYPVPVVQKIVVPIVKKIKIPVPVPQQLPYGVNSLYK</sequence>
<gene>
    <name evidence="2" type="ORF">CEUTPL_LOCUS13526</name>
</gene>
<dbReference type="EMBL" id="OU892285">
    <property type="protein sequence ID" value="CAG9773125.1"/>
    <property type="molecule type" value="Genomic_DNA"/>
</dbReference>
<keyword evidence="3" id="KW-1185">Reference proteome</keyword>
<dbReference type="Proteomes" id="UP001152799">
    <property type="component" value="Chromosome 9"/>
</dbReference>
<protein>
    <submittedName>
        <fullName evidence="2">Uncharacterized protein</fullName>
    </submittedName>
</protein>
<evidence type="ECO:0000313" key="2">
    <source>
        <dbReference type="EMBL" id="CAG9773125.1"/>
    </source>
</evidence>
<feature type="chain" id="PRO_5040221282" evidence="1">
    <location>
        <begin position="24"/>
        <end position="129"/>
    </location>
</feature>
<organism evidence="2 3">
    <name type="scientific">Ceutorhynchus assimilis</name>
    <name type="common">cabbage seed weevil</name>
    <dbReference type="NCBI Taxonomy" id="467358"/>
    <lineage>
        <taxon>Eukaryota</taxon>
        <taxon>Metazoa</taxon>
        <taxon>Ecdysozoa</taxon>
        <taxon>Arthropoda</taxon>
        <taxon>Hexapoda</taxon>
        <taxon>Insecta</taxon>
        <taxon>Pterygota</taxon>
        <taxon>Neoptera</taxon>
        <taxon>Endopterygota</taxon>
        <taxon>Coleoptera</taxon>
        <taxon>Polyphaga</taxon>
        <taxon>Cucujiformia</taxon>
        <taxon>Curculionidae</taxon>
        <taxon>Ceutorhynchinae</taxon>
        <taxon>Ceutorhynchus</taxon>
    </lineage>
</organism>
<evidence type="ECO:0000313" key="3">
    <source>
        <dbReference type="Proteomes" id="UP001152799"/>
    </source>
</evidence>
<dbReference type="AlphaFoldDB" id="A0A9N9QS23"/>
<proteinExistence type="predicted"/>
<feature type="signal peptide" evidence="1">
    <location>
        <begin position="1"/>
        <end position="23"/>
    </location>
</feature>
<reference evidence="2" key="1">
    <citation type="submission" date="2022-01" db="EMBL/GenBank/DDBJ databases">
        <authorList>
            <person name="King R."/>
        </authorList>
    </citation>
    <scope>NUCLEOTIDE SEQUENCE</scope>
</reference>
<evidence type="ECO:0000256" key="1">
    <source>
        <dbReference type="SAM" id="SignalP"/>
    </source>
</evidence>
<accession>A0A9N9QS23</accession>
<name>A0A9N9QS23_9CUCU</name>